<dbReference type="InterPro" id="IPR036938">
    <property type="entry name" value="PAP2/HPO_sf"/>
</dbReference>
<organism evidence="3 4">
    <name type="scientific">Aquimarina brevivitae</name>
    <dbReference type="NCBI Taxonomy" id="323412"/>
    <lineage>
        <taxon>Bacteria</taxon>
        <taxon>Pseudomonadati</taxon>
        <taxon>Bacteroidota</taxon>
        <taxon>Flavobacteriia</taxon>
        <taxon>Flavobacteriales</taxon>
        <taxon>Flavobacteriaceae</taxon>
        <taxon>Aquimarina</taxon>
    </lineage>
</organism>
<dbReference type="Proteomes" id="UP000292262">
    <property type="component" value="Unassembled WGS sequence"/>
</dbReference>
<dbReference type="SMART" id="SM00014">
    <property type="entry name" value="acidPPc"/>
    <property type="match status" value="1"/>
</dbReference>
<dbReference type="Pfam" id="PF01569">
    <property type="entry name" value="PAP2"/>
    <property type="match status" value="1"/>
</dbReference>
<feature type="chain" id="PRO_5020450457" evidence="1">
    <location>
        <begin position="20"/>
        <end position="259"/>
    </location>
</feature>
<dbReference type="Gene3D" id="1.20.144.10">
    <property type="entry name" value="Phosphatidic acid phosphatase type 2/haloperoxidase"/>
    <property type="match status" value="1"/>
</dbReference>
<accession>A0A4Q7P0W2</accession>
<proteinExistence type="predicted"/>
<name>A0A4Q7P0W2_9FLAO</name>
<evidence type="ECO:0000259" key="2">
    <source>
        <dbReference type="SMART" id="SM00014"/>
    </source>
</evidence>
<evidence type="ECO:0000313" key="4">
    <source>
        <dbReference type="Proteomes" id="UP000292262"/>
    </source>
</evidence>
<dbReference type="InterPro" id="IPR000326">
    <property type="entry name" value="PAP2/HPO"/>
</dbReference>
<evidence type="ECO:0000256" key="1">
    <source>
        <dbReference type="SAM" id="SignalP"/>
    </source>
</evidence>
<feature type="signal peptide" evidence="1">
    <location>
        <begin position="1"/>
        <end position="19"/>
    </location>
</feature>
<sequence>MKNLCLVLLLITNFNFAYCQIENTEEHPEFSKNINFKSVQNDFNVEKPSLVQRLIPVALITSGVLLSTSDFEKALQSDVRNSVGNDFYTTVDDYFRYAPIVQMYTADMLGAKAKNHWFDQTKNMALSLAIANITSTLLKKEVYKLRPGGGTNANSFPSGHTTTAFATATVLYEEFKGSNPLLANSGYLFAAATGTLRMLNNAHYLSDVLVGAGIGILSAKLVYQFDNLIKWNPFKKEKGFAFAPQFSEEGFGFYFTRLF</sequence>
<dbReference type="SUPFAM" id="SSF48317">
    <property type="entry name" value="Acid phosphatase/Vanadium-dependent haloperoxidase"/>
    <property type="match status" value="1"/>
</dbReference>
<keyword evidence="4" id="KW-1185">Reference proteome</keyword>
<dbReference type="RefSeq" id="WP_165389028.1">
    <property type="nucleotide sequence ID" value="NZ_SGXE01000002.1"/>
</dbReference>
<evidence type="ECO:0000313" key="3">
    <source>
        <dbReference type="EMBL" id="RZS93187.1"/>
    </source>
</evidence>
<comment type="caution">
    <text evidence="3">The sequence shown here is derived from an EMBL/GenBank/DDBJ whole genome shotgun (WGS) entry which is preliminary data.</text>
</comment>
<feature type="domain" description="Phosphatidic acid phosphatase type 2/haloperoxidase" evidence="2">
    <location>
        <begin position="121"/>
        <end position="223"/>
    </location>
</feature>
<dbReference type="AlphaFoldDB" id="A0A4Q7P0W2"/>
<reference evidence="3 4" key="1">
    <citation type="submission" date="2019-02" db="EMBL/GenBank/DDBJ databases">
        <title>Genomic Encyclopedia of Type Strains, Phase IV (KMG-IV): sequencing the most valuable type-strain genomes for metagenomic binning, comparative biology and taxonomic classification.</title>
        <authorList>
            <person name="Goeker M."/>
        </authorList>
    </citation>
    <scope>NUCLEOTIDE SEQUENCE [LARGE SCALE GENOMIC DNA]</scope>
    <source>
        <strain evidence="3 4">DSM 17196</strain>
    </source>
</reference>
<dbReference type="EMBL" id="SGXE01000002">
    <property type="protein sequence ID" value="RZS93187.1"/>
    <property type="molecule type" value="Genomic_DNA"/>
</dbReference>
<gene>
    <name evidence="3" type="ORF">EV197_1758</name>
</gene>
<protein>
    <submittedName>
        <fullName evidence="3">PAP2 superfamily protein</fullName>
    </submittedName>
</protein>
<keyword evidence="1" id="KW-0732">Signal</keyword>